<dbReference type="GO" id="GO:0015031">
    <property type="term" value="P:protein transport"/>
    <property type="evidence" value="ECO:0007669"/>
    <property type="project" value="UniProtKB-KW"/>
</dbReference>
<comment type="caution">
    <text evidence="16">The sequence shown here is derived from an EMBL/GenBank/DDBJ whole genome shotgun (WGS) entry which is preliminary data.</text>
</comment>
<evidence type="ECO:0000256" key="1">
    <source>
        <dbReference type="ARBA" id="ARBA00004180"/>
    </source>
</evidence>
<evidence type="ECO:0000256" key="4">
    <source>
        <dbReference type="ARBA" id="ARBA00010956"/>
    </source>
</evidence>
<keyword evidence="12" id="KW-0206">Cytoskeleton</keyword>
<evidence type="ECO:0000256" key="8">
    <source>
        <dbReference type="ARBA" id="ARBA00022737"/>
    </source>
</evidence>
<feature type="region of interest" description="Disordered" evidence="14">
    <location>
        <begin position="43"/>
        <end position="70"/>
    </location>
</feature>
<dbReference type="InterPro" id="IPR029901">
    <property type="entry name" value="Spire"/>
</dbReference>
<dbReference type="Pfam" id="PF16474">
    <property type="entry name" value="KIND"/>
    <property type="match status" value="1"/>
</dbReference>
<organism evidence="16 17">
    <name type="scientific">Herpetotheres cachinnans</name>
    <name type="common">Laughing falcon</name>
    <name type="synonym">Falco cachinnans</name>
    <dbReference type="NCBI Taxonomy" id="56343"/>
    <lineage>
        <taxon>Eukaryota</taxon>
        <taxon>Metazoa</taxon>
        <taxon>Chordata</taxon>
        <taxon>Craniata</taxon>
        <taxon>Vertebrata</taxon>
        <taxon>Euteleostomi</taxon>
        <taxon>Archelosauria</taxon>
        <taxon>Archosauria</taxon>
        <taxon>Dinosauria</taxon>
        <taxon>Saurischia</taxon>
        <taxon>Theropoda</taxon>
        <taxon>Coelurosauria</taxon>
        <taxon>Aves</taxon>
        <taxon>Neognathae</taxon>
        <taxon>Neoaves</taxon>
        <taxon>Telluraves</taxon>
        <taxon>Australaves</taxon>
        <taxon>Falconiformes</taxon>
        <taxon>Falconidae</taxon>
        <taxon>Herpetotheres</taxon>
    </lineage>
</organism>
<dbReference type="GO" id="GO:0005886">
    <property type="term" value="C:plasma membrane"/>
    <property type="evidence" value="ECO:0007669"/>
    <property type="project" value="UniProtKB-SubCell"/>
</dbReference>
<keyword evidence="6" id="KW-1003">Cell membrane</keyword>
<protein>
    <submittedName>
        <fullName evidence="16">SPIR2 protein</fullName>
    </submittedName>
</protein>
<gene>
    <name evidence="16" type="primary">Spire2</name>
    <name evidence="16" type="ORF">HERCAC_R13949</name>
</gene>
<dbReference type="InterPro" id="IPR011019">
    <property type="entry name" value="KIND_dom"/>
</dbReference>
<dbReference type="PANTHER" id="PTHR21345">
    <property type="entry name" value="SPIRE"/>
    <property type="match status" value="1"/>
</dbReference>
<feature type="compositionally biased region" description="Basic and acidic residues" evidence="14">
    <location>
        <begin position="344"/>
        <end position="356"/>
    </location>
</feature>
<reference evidence="16 17" key="1">
    <citation type="submission" date="2019-09" db="EMBL/GenBank/DDBJ databases">
        <title>Bird 10,000 Genomes (B10K) Project - Family phase.</title>
        <authorList>
            <person name="Zhang G."/>
        </authorList>
    </citation>
    <scope>NUCLEOTIDE SEQUENCE [LARGE SCALE GENOMIC DNA]</scope>
    <source>
        <strain evidence="16">B10K-DU-005-78</strain>
        <tissue evidence="16">Mixed tissue sample</tissue>
    </source>
</reference>
<feature type="non-terminal residue" evidence="16">
    <location>
        <position position="1"/>
    </location>
</feature>
<evidence type="ECO:0000256" key="5">
    <source>
        <dbReference type="ARBA" id="ARBA00022448"/>
    </source>
</evidence>
<evidence type="ECO:0000256" key="10">
    <source>
        <dbReference type="ARBA" id="ARBA00023136"/>
    </source>
</evidence>
<feature type="region of interest" description="Disordered" evidence="14">
    <location>
        <begin position="410"/>
        <end position="464"/>
    </location>
</feature>
<evidence type="ECO:0000256" key="7">
    <source>
        <dbReference type="ARBA" id="ARBA00022490"/>
    </source>
</evidence>
<dbReference type="CDD" id="cd22065">
    <property type="entry name" value="WH2_Spire_1-2_r1"/>
    <property type="match status" value="1"/>
</dbReference>
<proteinExistence type="inferred from homology"/>
<evidence type="ECO:0000256" key="12">
    <source>
        <dbReference type="ARBA" id="ARBA00023212"/>
    </source>
</evidence>
<evidence type="ECO:0000256" key="13">
    <source>
        <dbReference type="ARBA" id="ARBA00023329"/>
    </source>
</evidence>
<name>A0A7L0H586_HERCA</name>
<keyword evidence="17" id="KW-1185">Reference proteome</keyword>
<dbReference type="PROSITE" id="PS51377">
    <property type="entry name" value="KIND"/>
    <property type="match status" value="1"/>
</dbReference>
<evidence type="ECO:0000259" key="15">
    <source>
        <dbReference type="PROSITE" id="PS51377"/>
    </source>
</evidence>
<dbReference type="EMBL" id="VXAJ01000985">
    <property type="protein sequence ID" value="NXK14448.1"/>
    <property type="molecule type" value="Genomic_DNA"/>
</dbReference>
<keyword evidence="11" id="KW-0009">Actin-binding</keyword>
<dbReference type="AlphaFoldDB" id="A0A7L0H586"/>
<evidence type="ECO:0000313" key="17">
    <source>
        <dbReference type="Proteomes" id="UP000555649"/>
    </source>
</evidence>
<keyword evidence="8" id="KW-0677">Repeat</keyword>
<evidence type="ECO:0000256" key="6">
    <source>
        <dbReference type="ARBA" id="ARBA00022475"/>
    </source>
</evidence>
<dbReference type="SMART" id="SM00750">
    <property type="entry name" value="KIND"/>
    <property type="match status" value="1"/>
</dbReference>
<sequence length="655" mass="72873">AVSPQMVQSLGFAIYRALDWGLDENEERELSPRLEQLIDLMTNSDSEDSGCGTADEGYGGQEEEEEGGEGPLRAVRTFGQAMRCCAARLADPAEAQAHYQAVCRALFAETVELKAFLAKIRDAKEMLQKLKEDEEAEERPAAELGSLRNTDWARLWVQLMRELRHGVKLKKVQEKQFNPLPTEYQLTPFEMLMQDIRARNYKLRKVMVDGDIPPRVKKDAHELILDFIRSRPPLKQASERRLRPLPQKQRTLHEKILEEIRQERKLRPVETPYRSQKGYSSLPCIPHACSGRLASSSCVELSRFPVSATPARPRPRILLKAPTLAEMEEMNVSEEEDSPGTEVPLKRDRSFSEHDLAQLQSQLGGGQAAPQEPEPLQPEPRPRSGTHWASPAPQHLCPQGSCAVPCHRAGTGQRGLATASPSLPAGSVPASCHPLPDGSAPPRAALGAVEERPEDGSSAAPGTSSKHLWLEFSHPVESLALTVEEMINVRRVLVKAEMEKFLQSKELYSSLRKGKVCCCCRAKFPLFSWPAACLFCKRSVCSSCSLKMKMPSKKLAHIPVYALGFESLPGSLLAKALPLRRRDTFHSLPGTCWRRVEEEFPHIYAQGSVLRDICSDCAGFVTDVICSSRRSVAVLNAAPRRAAKARSLYGDSWHK</sequence>
<dbReference type="Gene3D" id="1.10.510.10">
    <property type="entry name" value="Transferase(Phosphotransferase) domain 1"/>
    <property type="match status" value="1"/>
</dbReference>
<dbReference type="Proteomes" id="UP000555649">
    <property type="component" value="Unassembled WGS sequence"/>
</dbReference>
<dbReference type="GO" id="GO:0051639">
    <property type="term" value="P:actin filament network formation"/>
    <property type="evidence" value="ECO:0007669"/>
    <property type="project" value="TreeGrafter"/>
</dbReference>
<dbReference type="GO" id="GO:0005938">
    <property type="term" value="C:cell cortex"/>
    <property type="evidence" value="ECO:0007669"/>
    <property type="project" value="TreeGrafter"/>
</dbReference>
<accession>A0A7L0H586</accession>
<feature type="non-terminal residue" evidence="16">
    <location>
        <position position="655"/>
    </location>
</feature>
<dbReference type="GO" id="GO:0040038">
    <property type="term" value="P:polar body extrusion after meiotic divisions"/>
    <property type="evidence" value="ECO:0007669"/>
    <property type="project" value="TreeGrafter"/>
</dbReference>
<keyword evidence="5" id="KW-0813">Transport</keyword>
<dbReference type="SUPFAM" id="SSF57903">
    <property type="entry name" value="FYVE/PHD zinc finger"/>
    <property type="match status" value="1"/>
</dbReference>
<dbReference type="CDD" id="cd22079">
    <property type="entry name" value="WH2_Spire2_r2"/>
    <property type="match status" value="1"/>
</dbReference>
<comment type="subcellular location">
    <subcellularLocation>
        <location evidence="3">Cell membrane</location>
        <topology evidence="3">Peripheral membrane protein</topology>
        <orientation evidence="3">Cytoplasmic side</orientation>
    </subcellularLocation>
    <subcellularLocation>
        <location evidence="2">Cytoplasm</location>
        <location evidence="2">Cytoskeleton</location>
    </subcellularLocation>
    <subcellularLocation>
        <location evidence="1">Cytoplasmic vesicle membrane</location>
        <topology evidence="1">Peripheral membrane protein</topology>
        <orientation evidence="1">Cytoplasmic side</orientation>
    </subcellularLocation>
</comment>
<feature type="compositionally biased region" description="Acidic residues" evidence="14">
    <location>
        <begin position="327"/>
        <end position="339"/>
    </location>
</feature>
<evidence type="ECO:0000256" key="3">
    <source>
        <dbReference type="ARBA" id="ARBA00004413"/>
    </source>
</evidence>
<dbReference type="PANTHER" id="PTHR21345:SF5">
    <property type="entry name" value="PROTEIN SPIRE HOMOLOG 2"/>
    <property type="match status" value="1"/>
</dbReference>
<dbReference type="GO" id="GO:0036089">
    <property type="term" value="P:cleavage furrow formation"/>
    <property type="evidence" value="ECO:0007669"/>
    <property type="project" value="TreeGrafter"/>
</dbReference>
<dbReference type="GO" id="GO:0005856">
    <property type="term" value="C:cytoskeleton"/>
    <property type="evidence" value="ECO:0007669"/>
    <property type="project" value="UniProtKB-SubCell"/>
</dbReference>
<dbReference type="GO" id="GO:0030659">
    <property type="term" value="C:cytoplasmic vesicle membrane"/>
    <property type="evidence" value="ECO:0007669"/>
    <property type="project" value="UniProtKB-SubCell"/>
</dbReference>
<dbReference type="CDD" id="cd22186">
    <property type="entry name" value="WH2_Spire1-2_r3"/>
    <property type="match status" value="1"/>
</dbReference>
<evidence type="ECO:0000256" key="2">
    <source>
        <dbReference type="ARBA" id="ARBA00004245"/>
    </source>
</evidence>
<dbReference type="CDD" id="cd22081">
    <property type="entry name" value="WH2_Spire2_r4"/>
    <property type="match status" value="1"/>
</dbReference>
<comment type="similarity">
    <text evidence="4">Belongs to the spire family.</text>
</comment>
<dbReference type="GO" id="GO:0003779">
    <property type="term" value="F:actin binding"/>
    <property type="evidence" value="ECO:0007669"/>
    <property type="project" value="UniProtKB-KW"/>
</dbReference>
<feature type="domain" description="KIND" evidence="15">
    <location>
        <begin position="1"/>
        <end position="113"/>
    </location>
</feature>
<feature type="region of interest" description="Disordered" evidence="14">
    <location>
        <begin position="327"/>
        <end position="393"/>
    </location>
</feature>
<evidence type="ECO:0000313" key="16">
    <source>
        <dbReference type="EMBL" id="NXK14448.1"/>
    </source>
</evidence>
<evidence type="ECO:0000256" key="11">
    <source>
        <dbReference type="ARBA" id="ARBA00023203"/>
    </source>
</evidence>
<keyword evidence="13" id="KW-0968">Cytoplasmic vesicle</keyword>
<keyword evidence="9" id="KW-0653">Protein transport</keyword>
<dbReference type="GO" id="GO:0048193">
    <property type="term" value="P:Golgi vesicle transport"/>
    <property type="evidence" value="ECO:0007669"/>
    <property type="project" value="TreeGrafter"/>
</dbReference>
<dbReference type="GO" id="GO:0030041">
    <property type="term" value="P:actin filament polymerization"/>
    <property type="evidence" value="ECO:0007669"/>
    <property type="project" value="TreeGrafter"/>
</dbReference>
<evidence type="ECO:0000256" key="9">
    <source>
        <dbReference type="ARBA" id="ARBA00022927"/>
    </source>
</evidence>
<dbReference type="InterPro" id="IPR011011">
    <property type="entry name" value="Znf_FYVE_PHD"/>
</dbReference>
<evidence type="ECO:0000256" key="14">
    <source>
        <dbReference type="SAM" id="MobiDB-lite"/>
    </source>
</evidence>
<dbReference type="GO" id="GO:0051295">
    <property type="term" value="P:establishment of meiotic spindle localization"/>
    <property type="evidence" value="ECO:0007669"/>
    <property type="project" value="TreeGrafter"/>
</dbReference>
<keyword evidence="10" id="KW-0472">Membrane</keyword>
<keyword evidence="7" id="KW-0963">Cytoplasm</keyword>
<dbReference type="GO" id="GO:0008017">
    <property type="term" value="F:microtubule binding"/>
    <property type="evidence" value="ECO:0007669"/>
    <property type="project" value="TreeGrafter"/>
</dbReference>
<dbReference type="GO" id="GO:0045010">
    <property type="term" value="P:actin nucleation"/>
    <property type="evidence" value="ECO:0007669"/>
    <property type="project" value="InterPro"/>
</dbReference>